<accession>A0A1Y2E3D1</accession>
<dbReference type="RefSeq" id="XP_040716911.1">
    <property type="nucleotide sequence ID" value="XM_040853843.1"/>
</dbReference>
<comment type="caution">
    <text evidence="1">The sequence shown here is derived from an EMBL/GenBank/DDBJ whole genome shotgun (WGS) entry which is preliminary data.</text>
</comment>
<gene>
    <name evidence="1" type="ORF">BCR38DRAFT_169997</name>
</gene>
<dbReference type="Proteomes" id="UP000193689">
    <property type="component" value="Unassembled WGS sequence"/>
</dbReference>
<keyword evidence="2" id="KW-1185">Reference proteome</keyword>
<dbReference type="InParanoid" id="A0A1Y2E3D1"/>
<organism evidence="1 2">
    <name type="scientific">Pseudomassariella vexata</name>
    <dbReference type="NCBI Taxonomy" id="1141098"/>
    <lineage>
        <taxon>Eukaryota</taxon>
        <taxon>Fungi</taxon>
        <taxon>Dikarya</taxon>
        <taxon>Ascomycota</taxon>
        <taxon>Pezizomycotina</taxon>
        <taxon>Sordariomycetes</taxon>
        <taxon>Xylariomycetidae</taxon>
        <taxon>Amphisphaeriales</taxon>
        <taxon>Pseudomassariaceae</taxon>
        <taxon>Pseudomassariella</taxon>
    </lineage>
</organism>
<dbReference type="AlphaFoldDB" id="A0A1Y2E3D1"/>
<evidence type="ECO:0000313" key="1">
    <source>
        <dbReference type="EMBL" id="ORY65947.1"/>
    </source>
</evidence>
<dbReference type="GeneID" id="63770055"/>
<proteinExistence type="predicted"/>
<name>A0A1Y2E3D1_9PEZI</name>
<dbReference type="EMBL" id="MCFJ01000005">
    <property type="protein sequence ID" value="ORY65947.1"/>
    <property type="molecule type" value="Genomic_DNA"/>
</dbReference>
<protein>
    <submittedName>
        <fullName evidence="1">Uncharacterized protein</fullName>
    </submittedName>
</protein>
<evidence type="ECO:0000313" key="2">
    <source>
        <dbReference type="Proteomes" id="UP000193689"/>
    </source>
</evidence>
<sequence>MTPTGLQAVLEPTLRHSLALHVSHGRLRLARASRIAEEAIAEWACHQLKAALPAAQWHPIVPDRTSWQSHHLSVARMSRPPVSTKQSSLLADLVRGAIASQVHANCDSPLELPFFISPAAILHLFCGNPLLQYSRWLQPSFSQTGERPKKQSTLIRV</sequence>
<reference evidence="1 2" key="1">
    <citation type="submission" date="2016-07" db="EMBL/GenBank/DDBJ databases">
        <title>Pervasive Adenine N6-methylation of Active Genes in Fungi.</title>
        <authorList>
            <consortium name="DOE Joint Genome Institute"/>
            <person name="Mondo S.J."/>
            <person name="Dannebaum R.O."/>
            <person name="Kuo R.C."/>
            <person name="Labutti K."/>
            <person name="Haridas S."/>
            <person name="Kuo A."/>
            <person name="Salamov A."/>
            <person name="Ahrendt S.R."/>
            <person name="Lipzen A."/>
            <person name="Sullivan W."/>
            <person name="Andreopoulos W.B."/>
            <person name="Clum A."/>
            <person name="Lindquist E."/>
            <person name="Daum C."/>
            <person name="Ramamoorthy G.K."/>
            <person name="Gryganskyi A."/>
            <person name="Culley D."/>
            <person name="Magnuson J.K."/>
            <person name="James T.Y."/>
            <person name="O'Malley M.A."/>
            <person name="Stajich J.E."/>
            <person name="Spatafora J.W."/>
            <person name="Visel A."/>
            <person name="Grigoriev I.V."/>
        </authorList>
    </citation>
    <scope>NUCLEOTIDE SEQUENCE [LARGE SCALE GENOMIC DNA]</scope>
    <source>
        <strain evidence="1 2">CBS 129021</strain>
    </source>
</reference>